<dbReference type="Pfam" id="PF03551">
    <property type="entry name" value="PadR"/>
    <property type="match status" value="1"/>
</dbReference>
<dbReference type="Proteomes" id="UP000711614">
    <property type="component" value="Unassembled WGS sequence"/>
</dbReference>
<gene>
    <name evidence="2" type="ORF">JOF48_002379</name>
</gene>
<keyword evidence="3" id="KW-1185">Reference proteome</keyword>
<dbReference type="PANTHER" id="PTHR33169">
    <property type="entry name" value="PADR-FAMILY TRANSCRIPTIONAL REGULATOR"/>
    <property type="match status" value="1"/>
</dbReference>
<dbReference type="PANTHER" id="PTHR33169:SF13">
    <property type="entry name" value="PADR-FAMILY TRANSCRIPTIONAL REGULATOR"/>
    <property type="match status" value="1"/>
</dbReference>
<keyword evidence="2" id="KW-0238">DNA-binding</keyword>
<dbReference type="RefSeq" id="WP_209680975.1">
    <property type="nucleotide sequence ID" value="NZ_JAGIOI010000001.1"/>
</dbReference>
<comment type="caution">
    <text evidence="2">The sequence shown here is derived from an EMBL/GenBank/DDBJ whole genome shotgun (WGS) entry which is preliminary data.</text>
</comment>
<evidence type="ECO:0000313" key="2">
    <source>
        <dbReference type="EMBL" id="MBP2413580.1"/>
    </source>
</evidence>
<dbReference type="InterPro" id="IPR036390">
    <property type="entry name" value="WH_DNA-bd_sf"/>
</dbReference>
<organism evidence="2 3">
    <name type="scientific">Arthrobacter stackebrandtii</name>
    <dbReference type="NCBI Taxonomy" id="272161"/>
    <lineage>
        <taxon>Bacteria</taxon>
        <taxon>Bacillati</taxon>
        <taxon>Actinomycetota</taxon>
        <taxon>Actinomycetes</taxon>
        <taxon>Micrococcales</taxon>
        <taxon>Micrococcaceae</taxon>
        <taxon>Arthrobacter</taxon>
    </lineage>
</organism>
<evidence type="ECO:0000259" key="1">
    <source>
        <dbReference type="Pfam" id="PF03551"/>
    </source>
</evidence>
<proteinExistence type="predicted"/>
<name>A0ABS4YYD1_9MICC</name>
<dbReference type="InterPro" id="IPR005149">
    <property type="entry name" value="Tscrpt_reg_PadR_N"/>
</dbReference>
<dbReference type="InterPro" id="IPR036388">
    <property type="entry name" value="WH-like_DNA-bd_sf"/>
</dbReference>
<feature type="domain" description="Transcription regulator PadR N-terminal" evidence="1">
    <location>
        <begin position="8"/>
        <end position="80"/>
    </location>
</feature>
<dbReference type="EMBL" id="JAGIOI010000001">
    <property type="protein sequence ID" value="MBP2413580.1"/>
    <property type="molecule type" value="Genomic_DNA"/>
</dbReference>
<dbReference type="Gene3D" id="1.10.10.10">
    <property type="entry name" value="Winged helix-like DNA-binding domain superfamily/Winged helix DNA-binding domain"/>
    <property type="match status" value="1"/>
</dbReference>
<protein>
    <submittedName>
        <fullName evidence="2">DNA-binding PadR family transcriptional regulator</fullName>
    </submittedName>
</protein>
<dbReference type="GO" id="GO:0003677">
    <property type="term" value="F:DNA binding"/>
    <property type="evidence" value="ECO:0007669"/>
    <property type="project" value="UniProtKB-KW"/>
</dbReference>
<reference evidence="2 3" key="1">
    <citation type="submission" date="2021-03" db="EMBL/GenBank/DDBJ databases">
        <title>Sequencing the genomes of 1000 actinobacteria strains.</title>
        <authorList>
            <person name="Klenk H.-P."/>
        </authorList>
    </citation>
    <scope>NUCLEOTIDE SEQUENCE [LARGE SCALE GENOMIC DNA]</scope>
    <source>
        <strain evidence="2 3">DSM 16005</strain>
    </source>
</reference>
<dbReference type="InterPro" id="IPR052509">
    <property type="entry name" value="Metal_resp_DNA-bind_regulator"/>
</dbReference>
<evidence type="ECO:0000313" key="3">
    <source>
        <dbReference type="Proteomes" id="UP000711614"/>
    </source>
</evidence>
<dbReference type="SUPFAM" id="SSF46785">
    <property type="entry name" value="Winged helix' DNA-binding domain"/>
    <property type="match status" value="1"/>
</dbReference>
<sequence length="119" mass="13059">MNENTFWILTALAGGRRHGYAILRDVAELADGKVSLRVTTLYASLERLEREGFVARAGEEIVDGRARRYYELTDDGIAALTLETERLAVRLGAAEKRLAAPRPAAIRPSPATMVWGFAG</sequence>
<accession>A0ABS4YYD1</accession>